<dbReference type="CDD" id="cd05288">
    <property type="entry name" value="PGDH"/>
    <property type="match status" value="1"/>
</dbReference>
<dbReference type="InterPro" id="IPR041694">
    <property type="entry name" value="ADH_N_2"/>
</dbReference>
<dbReference type="InterPro" id="IPR020843">
    <property type="entry name" value="ER"/>
</dbReference>
<dbReference type="SMART" id="SM00829">
    <property type="entry name" value="PKS_ER"/>
    <property type="match status" value="1"/>
</dbReference>
<dbReference type="PANTHER" id="PTHR43205">
    <property type="entry name" value="PROSTAGLANDIN REDUCTASE"/>
    <property type="match status" value="1"/>
</dbReference>
<dbReference type="PANTHER" id="PTHR43205:SF7">
    <property type="entry name" value="PROSTAGLANDIN REDUCTASE 1"/>
    <property type="match status" value="1"/>
</dbReference>
<dbReference type="Gene3D" id="3.40.50.720">
    <property type="entry name" value="NAD(P)-binding Rossmann-like Domain"/>
    <property type="match status" value="1"/>
</dbReference>
<keyword evidence="1" id="KW-0560">Oxidoreductase</keyword>
<dbReference type="InterPro" id="IPR036291">
    <property type="entry name" value="NAD(P)-bd_dom_sf"/>
</dbReference>
<gene>
    <name evidence="3" type="ORF">B0H16DRAFT_1570400</name>
</gene>
<dbReference type="Pfam" id="PF16884">
    <property type="entry name" value="ADH_N_2"/>
    <property type="match status" value="1"/>
</dbReference>
<keyword evidence="4" id="KW-1185">Reference proteome</keyword>
<dbReference type="InterPro" id="IPR011032">
    <property type="entry name" value="GroES-like_sf"/>
</dbReference>
<proteinExistence type="predicted"/>
<dbReference type="Pfam" id="PF00107">
    <property type="entry name" value="ADH_zinc_N"/>
    <property type="match status" value="1"/>
</dbReference>
<sequence>MSPIVSITRLLGFIHRRKSQLIVLLHSSMAPITNGRVLFNAIPQDFPIPGKTTVYDTTQTIDLDNVPLNGGLLIKVLVLSVDPYMRGRLRAPEIKSYTPPFILGESLTGGGIGVVLRSEVAGVEAGNHVRGMLAHQEYVIAPSLAMLEVIERDPKLDWTVYLGPAGMVGETAYMGWREYSGAKKGEVAFVSTGAGAVGSMVLQIAKQDGLKVIASAGSDEKVKFMKEIGADVAFNYKTTDVREVLAKEGPIDIYWDNVGGSTLDAAMEFANDHSRFIECGQISGYNNGYQPISNPGLIFSKCMHIHGFLVGNLRTKYGAKFRAEVWPKLVSGEFKFKEEVTRGLEKVGDVILAVQKGTNTGKAIVVVAEE</sequence>
<dbReference type="InterPro" id="IPR013149">
    <property type="entry name" value="ADH-like_C"/>
</dbReference>
<dbReference type="SUPFAM" id="SSF50129">
    <property type="entry name" value="GroES-like"/>
    <property type="match status" value="1"/>
</dbReference>
<name>A0AAD7IB62_9AGAR</name>
<accession>A0AAD7IB62</accession>
<evidence type="ECO:0000313" key="4">
    <source>
        <dbReference type="Proteomes" id="UP001215598"/>
    </source>
</evidence>
<dbReference type="EMBL" id="JARKIB010000112">
    <property type="protein sequence ID" value="KAJ7738302.1"/>
    <property type="molecule type" value="Genomic_DNA"/>
</dbReference>
<protein>
    <recommendedName>
        <fullName evidence="2">Enoyl reductase (ER) domain-containing protein</fullName>
    </recommendedName>
</protein>
<feature type="domain" description="Enoyl reductase (ER)" evidence="2">
    <location>
        <begin position="53"/>
        <end position="365"/>
    </location>
</feature>
<dbReference type="GO" id="GO:0016628">
    <property type="term" value="F:oxidoreductase activity, acting on the CH-CH group of donors, NAD or NADP as acceptor"/>
    <property type="evidence" value="ECO:0007669"/>
    <property type="project" value="InterPro"/>
</dbReference>
<dbReference type="Proteomes" id="UP001215598">
    <property type="component" value="Unassembled WGS sequence"/>
</dbReference>
<evidence type="ECO:0000256" key="1">
    <source>
        <dbReference type="ARBA" id="ARBA00023002"/>
    </source>
</evidence>
<evidence type="ECO:0000313" key="3">
    <source>
        <dbReference type="EMBL" id="KAJ7738302.1"/>
    </source>
</evidence>
<organism evidence="3 4">
    <name type="scientific">Mycena metata</name>
    <dbReference type="NCBI Taxonomy" id="1033252"/>
    <lineage>
        <taxon>Eukaryota</taxon>
        <taxon>Fungi</taxon>
        <taxon>Dikarya</taxon>
        <taxon>Basidiomycota</taxon>
        <taxon>Agaricomycotina</taxon>
        <taxon>Agaricomycetes</taxon>
        <taxon>Agaricomycetidae</taxon>
        <taxon>Agaricales</taxon>
        <taxon>Marasmiineae</taxon>
        <taxon>Mycenaceae</taxon>
        <taxon>Mycena</taxon>
    </lineage>
</organism>
<dbReference type="AlphaFoldDB" id="A0AAD7IB62"/>
<evidence type="ECO:0000259" key="2">
    <source>
        <dbReference type="SMART" id="SM00829"/>
    </source>
</evidence>
<dbReference type="Gene3D" id="3.90.180.10">
    <property type="entry name" value="Medium-chain alcohol dehydrogenases, catalytic domain"/>
    <property type="match status" value="1"/>
</dbReference>
<reference evidence="3" key="1">
    <citation type="submission" date="2023-03" db="EMBL/GenBank/DDBJ databases">
        <title>Massive genome expansion in bonnet fungi (Mycena s.s.) driven by repeated elements and novel gene families across ecological guilds.</title>
        <authorList>
            <consortium name="Lawrence Berkeley National Laboratory"/>
            <person name="Harder C.B."/>
            <person name="Miyauchi S."/>
            <person name="Viragh M."/>
            <person name="Kuo A."/>
            <person name="Thoen E."/>
            <person name="Andreopoulos B."/>
            <person name="Lu D."/>
            <person name="Skrede I."/>
            <person name="Drula E."/>
            <person name="Henrissat B."/>
            <person name="Morin E."/>
            <person name="Kohler A."/>
            <person name="Barry K."/>
            <person name="LaButti K."/>
            <person name="Morin E."/>
            <person name="Salamov A."/>
            <person name="Lipzen A."/>
            <person name="Mereny Z."/>
            <person name="Hegedus B."/>
            <person name="Baldrian P."/>
            <person name="Stursova M."/>
            <person name="Weitz H."/>
            <person name="Taylor A."/>
            <person name="Grigoriev I.V."/>
            <person name="Nagy L.G."/>
            <person name="Martin F."/>
            <person name="Kauserud H."/>
        </authorList>
    </citation>
    <scope>NUCLEOTIDE SEQUENCE</scope>
    <source>
        <strain evidence="3">CBHHK182m</strain>
    </source>
</reference>
<comment type="caution">
    <text evidence="3">The sequence shown here is derived from an EMBL/GenBank/DDBJ whole genome shotgun (WGS) entry which is preliminary data.</text>
</comment>
<dbReference type="SUPFAM" id="SSF51735">
    <property type="entry name" value="NAD(P)-binding Rossmann-fold domains"/>
    <property type="match status" value="1"/>
</dbReference>
<dbReference type="InterPro" id="IPR045010">
    <property type="entry name" value="MDR_fam"/>
</dbReference>